<dbReference type="EMBL" id="JBGUBD010000001">
    <property type="protein sequence ID" value="MFA9477088.1"/>
    <property type="molecule type" value="Genomic_DNA"/>
</dbReference>
<evidence type="ECO:0000313" key="3">
    <source>
        <dbReference type="Proteomes" id="UP001575105"/>
    </source>
</evidence>
<protein>
    <submittedName>
        <fullName evidence="2">Uncharacterized protein</fullName>
    </submittedName>
</protein>
<dbReference type="RefSeq" id="WP_425344010.1">
    <property type="nucleotide sequence ID" value="NZ_JBGUBD010000001.1"/>
</dbReference>
<keyword evidence="3" id="KW-1185">Reference proteome</keyword>
<keyword evidence="1" id="KW-0812">Transmembrane</keyword>
<gene>
    <name evidence="2" type="ORF">ACERK3_02155</name>
</gene>
<proteinExistence type="predicted"/>
<dbReference type="Proteomes" id="UP001575105">
    <property type="component" value="Unassembled WGS sequence"/>
</dbReference>
<evidence type="ECO:0000256" key="1">
    <source>
        <dbReference type="SAM" id="Phobius"/>
    </source>
</evidence>
<evidence type="ECO:0000313" key="2">
    <source>
        <dbReference type="EMBL" id="MFA9477088.1"/>
    </source>
</evidence>
<organism evidence="2 3">
    <name type="scientific">Natronomicrosphaera hydrolytica</name>
    <dbReference type="NCBI Taxonomy" id="3242702"/>
    <lineage>
        <taxon>Bacteria</taxon>
        <taxon>Pseudomonadati</taxon>
        <taxon>Planctomycetota</taxon>
        <taxon>Phycisphaerae</taxon>
        <taxon>Phycisphaerales</taxon>
        <taxon>Phycisphaeraceae</taxon>
        <taxon>Natronomicrosphaera</taxon>
    </lineage>
</organism>
<feature type="transmembrane region" description="Helical" evidence="1">
    <location>
        <begin position="37"/>
        <end position="56"/>
    </location>
</feature>
<keyword evidence="1" id="KW-0472">Membrane</keyword>
<reference evidence="2 3" key="1">
    <citation type="submission" date="2024-08" db="EMBL/GenBank/DDBJ databases">
        <title>Whole-genome sequencing of halo(alkali)philic microorganisms from hypersaline lakes.</title>
        <authorList>
            <person name="Sorokin D.Y."/>
            <person name="Merkel A.Y."/>
            <person name="Messina E."/>
            <person name="Yakimov M."/>
        </authorList>
    </citation>
    <scope>NUCLEOTIDE SEQUENCE [LARGE SCALE GENOMIC DNA]</scope>
    <source>
        <strain evidence="2 3">AB-hyl4</strain>
    </source>
</reference>
<sequence length="63" mass="7320">MSESENQPVTRREFNELAIVMFVMIILAFIATGEVQLWQRVVLLLVAVGLMALWLLRSKMRRT</sequence>
<accession>A0ABV4U0F4</accession>
<feature type="transmembrane region" description="Helical" evidence="1">
    <location>
        <begin position="14"/>
        <end position="31"/>
    </location>
</feature>
<comment type="caution">
    <text evidence="2">The sequence shown here is derived from an EMBL/GenBank/DDBJ whole genome shotgun (WGS) entry which is preliminary data.</text>
</comment>
<keyword evidence="1" id="KW-1133">Transmembrane helix</keyword>
<name>A0ABV4U0F4_9BACT</name>